<gene>
    <name evidence="2" type="ORF">OE88DRAFT_1657668</name>
</gene>
<dbReference type="InterPro" id="IPR013943">
    <property type="entry name" value="Pet127"/>
</dbReference>
<dbReference type="OrthoDB" id="10249045at2759"/>
<feature type="region of interest" description="Disordered" evidence="1">
    <location>
        <begin position="754"/>
        <end position="788"/>
    </location>
</feature>
<sequence>MSSLCPRLRLQSSSRHTLLRTTSRGRPSGLYSAAGSSTRGYATKKSRAQKRKERERAKQQKDNVEGSHAGKLDLTKPPWELVVTSERKSNISKDPPSHIVQPIAYIRRIEEFLEPVKGDVLTDLAPLSEQRPIARLAHGLERVLFNHGVYWLQEPRSQVYNFTPWLQNIPHVKDFAFERIRGFVKSSRDQDLWHLCEREDRDFGGSTSSMTGLLSHMYFLLSGDRPTDMSALSRAFRHAPDNFNPGSRWPTHVQLNFKDGRYAIDSLEMFPGQSETNILTWQGHLLEKFLTTSPTEFRRYMRSVTPESREDPDPRREPYRYSKSRRMVMRSQLDCVDSRLPGTGIFDLKTRAAVSIRMDHYNYEESSGYMIHNVLGQKESFEKEYYDLIRSAFLKYSFQARIGNMDGVLVAYHNTARIFGFQYIPLEEMEERLYGGKGRGARVFEKLVSLLEMVLPETTRCFPGQSVKLLVEAQEGKNVMNIWVQPADWNEEADGPAPTTQLDITATNFIDGVEVPAPNAIAAASSPVDWTVCYSISHMALRQDQVRSNINAAKKRMLNTYSLPTGLGLEDMAKYWSSIGFGGVAAGKETMPFDPSRFTRADGFVMDLRARSRAGREWLTKMEESAQGKPKVVVGEYEEYEPLPKYVSPVVEVEEAAKEVEGAATPGAVSEGSDAESSSLAPDEVSKAATVSGAEPSSPIPDQFHDSTSVKKLYQDDVAAQADLDIPVLEQSAAGDHAEPHVVNQVPDFEVATGEVNPESAPIIRTELLSADSISEPKHEETGDSAAR</sequence>
<evidence type="ECO:0000313" key="2">
    <source>
        <dbReference type="EMBL" id="TFK52408.1"/>
    </source>
</evidence>
<dbReference type="Pfam" id="PF08634">
    <property type="entry name" value="Pet127"/>
    <property type="match status" value="1"/>
</dbReference>
<dbReference type="Proteomes" id="UP000305948">
    <property type="component" value="Unassembled WGS sequence"/>
</dbReference>
<name>A0A5C3N8Y3_9AGAM</name>
<feature type="region of interest" description="Disordered" evidence="1">
    <location>
        <begin position="658"/>
        <end position="705"/>
    </location>
</feature>
<feature type="compositionally biased region" description="Low complexity" evidence="1">
    <location>
        <begin position="7"/>
        <end position="26"/>
    </location>
</feature>
<organism evidence="2 3">
    <name type="scientific">Heliocybe sulcata</name>
    <dbReference type="NCBI Taxonomy" id="5364"/>
    <lineage>
        <taxon>Eukaryota</taxon>
        <taxon>Fungi</taxon>
        <taxon>Dikarya</taxon>
        <taxon>Basidiomycota</taxon>
        <taxon>Agaricomycotina</taxon>
        <taxon>Agaricomycetes</taxon>
        <taxon>Gloeophyllales</taxon>
        <taxon>Gloeophyllaceae</taxon>
        <taxon>Heliocybe</taxon>
    </lineage>
</organism>
<feature type="compositionally biased region" description="Basic and acidic residues" evidence="1">
    <location>
        <begin position="775"/>
        <end position="788"/>
    </location>
</feature>
<dbReference type="GO" id="GO:0005740">
    <property type="term" value="C:mitochondrial envelope"/>
    <property type="evidence" value="ECO:0007669"/>
    <property type="project" value="TreeGrafter"/>
</dbReference>
<dbReference type="EMBL" id="ML213509">
    <property type="protein sequence ID" value="TFK52408.1"/>
    <property type="molecule type" value="Genomic_DNA"/>
</dbReference>
<feature type="compositionally biased region" description="Basic residues" evidence="1">
    <location>
        <begin position="42"/>
        <end position="51"/>
    </location>
</feature>
<feature type="region of interest" description="Disordered" evidence="1">
    <location>
        <begin position="1"/>
        <end position="72"/>
    </location>
</feature>
<dbReference type="PANTHER" id="PTHR31014">
    <property type="entry name" value="MITOCHONDRIAL TRANSLATION SYSTEM COMPONENT PET127-RELATED"/>
    <property type="match status" value="1"/>
</dbReference>
<dbReference type="AlphaFoldDB" id="A0A5C3N8Y3"/>
<dbReference type="PANTHER" id="PTHR31014:SF0">
    <property type="entry name" value="MITOCHONDRIAL TRANSLATION SYSTEM COMPONENT PET127-RELATED"/>
    <property type="match status" value="1"/>
</dbReference>
<evidence type="ECO:0000313" key="3">
    <source>
        <dbReference type="Proteomes" id="UP000305948"/>
    </source>
</evidence>
<feature type="compositionally biased region" description="Basic and acidic residues" evidence="1">
    <location>
        <begin position="52"/>
        <end position="72"/>
    </location>
</feature>
<keyword evidence="3" id="KW-1185">Reference proteome</keyword>
<reference evidence="2 3" key="1">
    <citation type="journal article" date="2019" name="Nat. Ecol. Evol.">
        <title>Megaphylogeny resolves global patterns of mushroom evolution.</title>
        <authorList>
            <person name="Varga T."/>
            <person name="Krizsan K."/>
            <person name="Foldi C."/>
            <person name="Dima B."/>
            <person name="Sanchez-Garcia M."/>
            <person name="Sanchez-Ramirez S."/>
            <person name="Szollosi G.J."/>
            <person name="Szarkandi J.G."/>
            <person name="Papp V."/>
            <person name="Albert L."/>
            <person name="Andreopoulos W."/>
            <person name="Angelini C."/>
            <person name="Antonin V."/>
            <person name="Barry K.W."/>
            <person name="Bougher N.L."/>
            <person name="Buchanan P."/>
            <person name="Buyck B."/>
            <person name="Bense V."/>
            <person name="Catcheside P."/>
            <person name="Chovatia M."/>
            <person name="Cooper J."/>
            <person name="Damon W."/>
            <person name="Desjardin D."/>
            <person name="Finy P."/>
            <person name="Geml J."/>
            <person name="Haridas S."/>
            <person name="Hughes K."/>
            <person name="Justo A."/>
            <person name="Karasinski D."/>
            <person name="Kautmanova I."/>
            <person name="Kiss B."/>
            <person name="Kocsube S."/>
            <person name="Kotiranta H."/>
            <person name="LaButti K.M."/>
            <person name="Lechner B.E."/>
            <person name="Liimatainen K."/>
            <person name="Lipzen A."/>
            <person name="Lukacs Z."/>
            <person name="Mihaltcheva S."/>
            <person name="Morgado L.N."/>
            <person name="Niskanen T."/>
            <person name="Noordeloos M.E."/>
            <person name="Ohm R.A."/>
            <person name="Ortiz-Santana B."/>
            <person name="Ovrebo C."/>
            <person name="Racz N."/>
            <person name="Riley R."/>
            <person name="Savchenko A."/>
            <person name="Shiryaev A."/>
            <person name="Soop K."/>
            <person name="Spirin V."/>
            <person name="Szebenyi C."/>
            <person name="Tomsovsky M."/>
            <person name="Tulloss R.E."/>
            <person name="Uehling J."/>
            <person name="Grigoriev I.V."/>
            <person name="Vagvolgyi C."/>
            <person name="Papp T."/>
            <person name="Martin F.M."/>
            <person name="Miettinen O."/>
            <person name="Hibbett D.S."/>
            <person name="Nagy L.G."/>
        </authorList>
    </citation>
    <scope>NUCLEOTIDE SEQUENCE [LARGE SCALE GENOMIC DNA]</scope>
    <source>
        <strain evidence="2 3">OMC1185</strain>
    </source>
</reference>
<dbReference type="STRING" id="5364.A0A5C3N8Y3"/>
<proteinExistence type="predicted"/>
<evidence type="ECO:0000256" key="1">
    <source>
        <dbReference type="SAM" id="MobiDB-lite"/>
    </source>
</evidence>
<protein>
    <submittedName>
        <fullName evidence="2">Pet127-domain-containing protein</fullName>
    </submittedName>
</protein>
<dbReference type="GO" id="GO:0000964">
    <property type="term" value="P:mitochondrial RNA 5'-end processing"/>
    <property type="evidence" value="ECO:0007669"/>
    <property type="project" value="TreeGrafter"/>
</dbReference>
<accession>A0A5C3N8Y3</accession>